<dbReference type="GeneID" id="41331092"/>
<gene>
    <name evidence="1" type="ORF">DSAG12_03121</name>
</gene>
<organism evidence="1 2">
    <name type="scientific">Promethearchaeum syntrophicum</name>
    <dbReference type="NCBI Taxonomy" id="2594042"/>
    <lineage>
        <taxon>Archaea</taxon>
        <taxon>Promethearchaeati</taxon>
        <taxon>Promethearchaeota</taxon>
        <taxon>Promethearchaeia</taxon>
        <taxon>Promethearchaeales</taxon>
        <taxon>Promethearchaeaceae</taxon>
        <taxon>Promethearchaeum</taxon>
    </lineage>
</organism>
<evidence type="ECO:0000313" key="1">
    <source>
        <dbReference type="EMBL" id="QEE17289.1"/>
    </source>
</evidence>
<evidence type="ECO:0000313" key="2">
    <source>
        <dbReference type="Proteomes" id="UP000321408"/>
    </source>
</evidence>
<sequence length="78" mass="9099">MLPMPLTLAITKSRFINQIFLSIDEIITQLLNLIKHDCEFPSPLAISLVRTLVYDFKYSFDNKFFLVAMMTSLPIRLF</sequence>
<accession>A0A5B9DD94</accession>
<keyword evidence="2" id="KW-1185">Reference proteome</keyword>
<dbReference type="Proteomes" id="UP000321408">
    <property type="component" value="Chromosome"/>
</dbReference>
<dbReference type="RefSeq" id="WP_147664187.1">
    <property type="nucleotide sequence ID" value="NZ_CP042905.2"/>
</dbReference>
<protein>
    <submittedName>
        <fullName evidence="1">Uncharacterized protein</fullName>
    </submittedName>
</protein>
<dbReference type="AlphaFoldDB" id="A0A5B9DD94"/>
<reference evidence="1 2" key="2">
    <citation type="journal article" date="2024" name="Int. J. Syst. Evol. Microbiol.">
        <title>Promethearchaeum syntrophicum gen. nov., sp. nov., an anaerobic, obligately syntrophic archaeon, the first isolate of the lineage 'Asgard' archaea, and proposal of the new archaeal phylum Promethearchaeota phyl. nov. and kingdom Promethearchaeati regn. nov.</title>
        <authorList>
            <person name="Imachi H."/>
            <person name="Nobu M.K."/>
            <person name="Kato S."/>
            <person name="Takaki Y."/>
            <person name="Miyazaki M."/>
            <person name="Miyata M."/>
            <person name="Ogawara M."/>
            <person name="Saito Y."/>
            <person name="Sakai S."/>
            <person name="Tahara Y.O."/>
            <person name="Takano Y."/>
            <person name="Tasumi E."/>
            <person name="Uematsu K."/>
            <person name="Yoshimura T."/>
            <person name="Itoh T."/>
            <person name="Ohkuma M."/>
            <person name="Takai K."/>
        </authorList>
    </citation>
    <scope>NUCLEOTIDE SEQUENCE [LARGE SCALE GENOMIC DNA]</scope>
    <source>
        <strain evidence="1 2">MK-D1</strain>
    </source>
</reference>
<dbReference type="EMBL" id="CP042905">
    <property type="protein sequence ID" value="QEE17289.1"/>
    <property type="molecule type" value="Genomic_DNA"/>
</dbReference>
<reference evidence="1 2" key="1">
    <citation type="journal article" date="2020" name="Nature">
        <title>Isolation of an archaeon at the prokaryote-eukaryote interface.</title>
        <authorList>
            <person name="Imachi H."/>
            <person name="Nobu M.K."/>
            <person name="Nakahara N."/>
            <person name="Morono Y."/>
            <person name="Ogawara M."/>
            <person name="Takaki Y."/>
            <person name="Takano Y."/>
            <person name="Uematsu K."/>
            <person name="Ikuta T."/>
            <person name="Ito M."/>
            <person name="Matsui Y."/>
            <person name="Miyazaki M."/>
            <person name="Murata K."/>
            <person name="Saito Y."/>
            <person name="Sakai S."/>
            <person name="Song C."/>
            <person name="Tasumi E."/>
            <person name="Yamanaka Y."/>
            <person name="Yamaguchi T."/>
            <person name="Kamagata Y."/>
            <person name="Tamaki H."/>
            <person name="Takai K."/>
        </authorList>
    </citation>
    <scope>NUCLEOTIDE SEQUENCE [LARGE SCALE GENOMIC DNA]</scope>
    <source>
        <strain evidence="1 2">MK-D1</strain>
    </source>
</reference>
<name>A0A5B9DD94_9ARCH</name>
<dbReference type="KEGG" id="psyt:DSAG12_03121"/>
<proteinExistence type="predicted"/>